<dbReference type="InterPro" id="IPR027329">
    <property type="entry name" value="TPX2_C"/>
</dbReference>
<reference evidence="10" key="1">
    <citation type="submission" date="2022-05" db="EMBL/GenBank/DDBJ databases">
        <title>The Musa troglodytarum L. genome provides insights into the mechanism of non-climacteric behaviour and enrichment of carotenoids.</title>
        <authorList>
            <person name="Wang J."/>
        </authorList>
    </citation>
    <scope>NUCLEOTIDE SEQUENCE</scope>
    <source>
        <tissue evidence="10">Leaf</tissue>
    </source>
</reference>
<comment type="similarity">
    <text evidence="2">Belongs to the TPX2 family.</text>
</comment>
<comment type="subcellular location">
    <subcellularLocation>
        <location evidence="1">Cytoplasm</location>
        <location evidence="1">Cytoskeleton</location>
    </subcellularLocation>
</comment>
<dbReference type="GO" id="GO:0005874">
    <property type="term" value="C:microtubule"/>
    <property type="evidence" value="ECO:0007669"/>
    <property type="project" value="UniProtKB-KW"/>
</dbReference>
<evidence type="ECO:0000256" key="6">
    <source>
        <dbReference type="SAM" id="Coils"/>
    </source>
</evidence>
<dbReference type="PANTHER" id="PTHR46372:SF2">
    <property type="entry name" value="PROTEIN WVD2-LIKE 3"/>
    <property type="match status" value="1"/>
</dbReference>
<evidence type="ECO:0000256" key="4">
    <source>
        <dbReference type="ARBA" id="ARBA00022701"/>
    </source>
</evidence>
<evidence type="ECO:0000256" key="2">
    <source>
        <dbReference type="ARBA" id="ARBA00005885"/>
    </source>
</evidence>
<sequence length="374" mass="40930">MSLPALFSFQEPDKVMGKEVMKVATVEKSNRVVTRASKSNSDQANYLSGKPSAIIESDEAINGTHSDENKGQEVPYLRNVSLGRGRDIAVCKYSAQKLLNQKKPAVSMPTNAGNRTVPQPSAVATEKHVSGGNRAFGAETTASGDKKARVDGRQSANILRNVQSNSPLNSVKPLQPHDTVHPDNEDSFSVTSSTAASVRTLRGKTTVAAAPSFRSSERAEKRKEFYSKLEQKHQALEAEKIQSEVRTREEQEAALKELRKSLVFKANPMPSFYHEGPPPKVELKKVPLTRARSPKFTRRKSYSDASPAGDNCNGLCGRFHRHSLGTSLEATTIRLQNSHKNVKGKQSLKSDRESSKTLCVKVTDQTSTGVTLQT</sequence>
<evidence type="ECO:0000256" key="5">
    <source>
        <dbReference type="ARBA" id="ARBA00023212"/>
    </source>
</evidence>
<evidence type="ECO:0000256" key="1">
    <source>
        <dbReference type="ARBA" id="ARBA00004245"/>
    </source>
</evidence>
<evidence type="ECO:0000313" key="11">
    <source>
        <dbReference type="Proteomes" id="UP001055439"/>
    </source>
</evidence>
<feature type="coiled-coil region" evidence="6">
    <location>
        <begin position="219"/>
        <end position="261"/>
    </location>
</feature>
<dbReference type="Proteomes" id="UP001055439">
    <property type="component" value="Chromosome 8"/>
</dbReference>
<dbReference type="EMBL" id="CP097510">
    <property type="protein sequence ID" value="URE27027.1"/>
    <property type="molecule type" value="Genomic_DNA"/>
</dbReference>
<keyword evidence="11" id="KW-1185">Reference proteome</keyword>
<dbReference type="Pfam" id="PF06886">
    <property type="entry name" value="TPX2"/>
    <property type="match status" value="1"/>
</dbReference>
<protein>
    <submittedName>
        <fullName evidence="10">Targeting protein for Xklp2 (TPX2)</fullName>
    </submittedName>
</protein>
<dbReference type="OrthoDB" id="1925970at2759"/>
<keyword evidence="6" id="KW-0175">Coiled coil</keyword>
<evidence type="ECO:0000256" key="3">
    <source>
        <dbReference type="ARBA" id="ARBA00022490"/>
    </source>
</evidence>
<dbReference type="EMBL" id="CP097510">
    <property type="protein sequence ID" value="URE39288.1"/>
    <property type="molecule type" value="Genomic_DNA"/>
</dbReference>
<evidence type="ECO:0000256" key="7">
    <source>
        <dbReference type="SAM" id="MobiDB-lite"/>
    </source>
</evidence>
<dbReference type="GO" id="GO:0000226">
    <property type="term" value="P:microtubule cytoskeleton organization"/>
    <property type="evidence" value="ECO:0007669"/>
    <property type="project" value="InterPro"/>
</dbReference>
<feature type="compositionally biased region" description="Polar residues" evidence="7">
    <location>
        <begin position="159"/>
        <end position="169"/>
    </location>
</feature>
<keyword evidence="3" id="KW-0963">Cytoplasm</keyword>
<keyword evidence="4" id="KW-0493">Microtubule</keyword>
<feature type="domain" description="TPX2 C-terminal" evidence="8">
    <location>
        <begin position="212"/>
        <end position="286"/>
    </location>
</feature>
<proteinExistence type="inferred from homology"/>
<evidence type="ECO:0000313" key="10">
    <source>
        <dbReference type="EMBL" id="URE39288.1"/>
    </source>
</evidence>
<keyword evidence="5" id="KW-0206">Cytoskeleton</keyword>
<organism evidence="10 11">
    <name type="scientific">Musa troglodytarum</name>
    <name type="common">fe'i banana</name>
    <dbReference type="NCBI Taxonomy" id="320322"/>
    <lineage>
        <taxon>Eukaryota</taxon>
        <taxon>Viridiplantae</taxon>
        <taxon>Streptophyta</taxon>
        <taxon>Embryophyta</taxon>
        <taxon>Tracheophyta</taxon>
        <taxon>Spermatophyta</taxon>
        <taxon>Magnoliopsida</taxon>
        <taxon>Liliopsida</taxon>
        <taxon>Zingiberales</taxon>
        <taxon>Musaceae</taxon>
        <taxon>Musa</taxon>
    </lineage>
</organism>
<feature type="region of interest" description="Disordered" evidence="7">
    <location>
        <begin position="159"/>
        <end position="191"/>
    </location>
</feature>
<dbReference type="InterPro" id="IPR044806">
    <property type="entry name" value="WVD2/WDL1-4"/>
</dbReference>
<evidence type="ECO:0000259" key="8">
    <source>
        <dbReference type="Pfam" id="PF06886"/>
    </source>
</evidence>
<dbReference type="PANTHER" id="PTHR46372">
    <property type="entry name" value="PROTEIN WVD2-LIKE 3"/>
    <property type="match status" value="1"/>
</dbReference>
<accession>A0A9E7I1B4</accession>
<evidence type="ECO:0000313" key="9">
    <source>
        <dbReference type="EMBL" id="URE27027.1"/>
    </source>
</evidence>
<dbReference type="GO" id="GO:0008017">
    <property type="term" value="F:microtubule binding"/>
    <property type="evidence" value="ECO:0007669"/>
    <property type="project" value="InterPro"/>
</dbReference>
<gene>
    <name evidence="10" type="ORF">MUK42_01700</name>
    <name evidence="9" type="ORF">MUK42_17280</name>
</gene>
<dbReference type="AlphaFoldDB" id="A0A9E7I1B4"/>
<name>A0A9E7I1B4_9LILI</name>
<feature type="region of interest" description="Disordered" evidence="7">
    <location>
        <begin position="337"/>
        <end position="356"/>
    </location>
</feature>